<protein>
    <submittedName>
        <fullName evidence="1">GAF domain-containing protein</fullName>
    </submittedName>
</protein>
<dbReference type="Proteomes" id="UP000719267">
    <property type="component" value="Unassembled WGS sequence"/>
</dbReference>
<keyword evidence="2" id="KW-1185">Reference proteome</keyword>
<organism evidence="1 2">
    <name type="scientific">Mesonia aestuariivivens</name>
    <dbReference type="NCBI Taxonomy" id="2796128"/>
    <lineage>
        <taxon>Bacteria</taxon>
        <taxon>Pseudomonadati</taxon>
        <taxon>Bacteroidota</taxon>
        <taxon>Flavobacteriia</taxon>
        <taxon>Flavobacteriales</taxon>
        <taxon>Flavobacteriaceae</taxon>
        <taxon>Mesonia</taxon>
    </lineage>
</organism>
<dbReference type="RefSeq" id="WP_219039702.1">
    <property type="nucleotide sequence ID" value="NZ_JAHWDF010000005.1"/>
</dbReference>
<proteinExistence type="predicted"/>
<gene>
    <name evidence="1" type="ORF">KW502_06365</name>
</gene>
<comment type="caution">
    <text evidence="1">The sequence shown here is derived from an EMBL/GenBank/DDBJ whole genome shotgun (WGS) entry which is preliminary data.</text>
</comment>
<dbReference type="EMBL" id="JAHWDF010000005">
    <property type="protein sequence ID" value="MBW2961417.1"/>
    <property type="molecule type" value="Genomic_DNA"/>
</dbReference>
<sequence>MKNQKKDFPFDIYVSFKKVISTYRERAKVEKSPIAKSYLDSVLKYIEDYPKLETGLKSEKEVLSHLEPIKILLDDLFPNILTNNEIKAASIPHQNLLFNKTERLKEIIRKAGSDYELKIRNFTQETDYVFGCILILNNYYGYDIDFTRPFYYDIPDENGIMRHYRIAVNADFIEFEKTKAAIDISEDDVDLLLQDTNNIELWREKFPPLSYIFKGFIIVNLTDVTIDDGISDLKTELLKNNLPKENKLDGITEIFRSIYGSPDLNVGLTMFDRKKTGMFKMNNSEIESFILDEEKEVACQNAFCKEAYSTLIDNQNYFSISNVDAYHKKHPDSLLSKNLKDKGIKSCIFAPIAQNGELLAFLELVSYKKNELNSINSIKLEDVVPYIVTALERNNTDFENRVKAVIQSECTSIHPSVLWVFEEEARRFIRDLEKDGVSSFRDIAFKDVFPLYGQIDIVGSSDERNKAIQEDLLKHLKMINKIIEHAYEEEALPIYEQVKFRIEEFKKNLKENLTASSEQKIINFIHKEVNPMIEHFKTKSKVLKRMINQYSSCIDNDTGVIYDQRRNYDDTVQRINRTLARYIDRKQEEAQKIFPHYFERYKTDGVDHNIYIGESMTKNKKFSRVYLHNIRLWQIQVVCEMENKFYHIQENMPLKLDAASLILVFSSTLSIRYRMDEKKFDVDGTYNARYEIIKKRIDKAYVKNTEERVTQKGKISIIYSQKADEREYLKYIDYLQKKNYLGEEVELLELEDVQGVVGLKAIRVEVLYHKNKDSKEKTLTYENLMEELH</sequence>
<evidence type="ECO:0000313" key="2">
    <source>
        <dbReference type="Proteomes" id="UP000719267"/>
    </source>
</evidence>
<accession>A0ABS6W0R4</accession>
<reference evidence="1 2" key="1">
    <citation type="submission" date="2021-07" db="EMBL/GenBank/DDBJ databases">
        <title>Mesonia aestuariivivens sp. nov., isolated from a tidal flat.</title>
        <authorList>
            <person name="Kim Y.-O."/>
            <person name="Yoon J.-H."/>
        </authorList>
    </citation>
    <scope>NUCLEOTIDE SEQUENCE [LARGE SCALE GENOMIC DNA]</scope>
    <source>
        <strain evidence="1 2">JHPTF-M18</strain>
    </source>
</reference>
<evidence type="ECO:0000313" key="1">
    <source>
        <dbReference type="EMBL" id="MBW2961417.1"/>
    </source>
</evidence>
<name>A0ABS6W0R4_9FLAO</name>